<dbReference type="EMBL" id="SJPN01000004">
    <property type="protein sequence ID" value="TWU02286.1"/>
    <property type="molecule type" value="Genomic_DNA"/>
</dbReference>
<feature type="chain" id="PRO_5022867987" evidence="1">
    <location>
        <begin position="24"/>
        <end position="399"/>
    </location>
</feature>
<evidence type="ECO:0000313" key="2">
    <source>
        <dbReference type="EMBL" id="TWU02286.1"/>
    </source>
</evidence>
<sequence length="399" mass="44716" precursor="true">MSVRKLTASLLTALLMLSGFATASVSAQEHFPAADPLAFDPDFRWFEPIYDMDLADLKPKHRANTGWFATYDRLNLYGSRPELNDPQVAETKLDSGWGHRYEIGYMLPDVDSGWLFSSVQSGVGEFFTVARERVNRVNEDGFQLGDGLAGPPFGFIVPAADDNTPGLNTRTYFVQDTENVFSFNSYELSKTWRMEPYHYGGIMEPMVGLRWFRIEDLDSRQNYISSLDIDQSIGGNPPLSEFGDAVEQLTTNQSVTQNDTLTAQLGFRYTKFRDRFTFSSDFRAFAGHNWQCAYSTTATEITIYDGTGVGSEVDNILYRQTRPIYERNEEFVVGFDVRGEVGYQVSKMIKVRTGFQLIDMARGIWRGGSSASGVNPLGGGDNDQDLLLVGATFGIELNR</sequence>
<proteinExistence type="predicted"/>
<keyword evidence="1" id="KW-0732">Signal</keyword>
<gene>
    <name evidence="2" type="ORF">Pla52n_33360</name>
</gene>
<organism evidence="2 3">
    <name type="scientific">Stieleria varia</name>
    <dbReference type="NCBI Taxonomy" id="2528005"/>
    <lineage>
        <taxon>Bacteria</taxon>
        <taxon>Pseudomonadati</taxon>
        <taxon>Planctomycetota</taxon>
        <taxon>Planctomycetia</taxon>
        <taxon>Pirellulales</taxon>
        <taxon>Pirellulaceae</taxon>
        <taxon>Stieleria</taxon>
    </lineage>
</organism>
<comment type="caution">
    <text evidence="2">The sequence shown here is derived from an EMBL/GenBank/DDBJ whole genome shotgun (WGS) entry which is preliminary data.</text>
</comment>
<dbReference type="OrthoDB" id="255704at2"/>
<evidence type="ECO:0000256" key="1">
    <source>
        <dbReference type="SAM" id="SignalP"/>
    </source>
</evidence>
<accession>A0A5C6AT89</accession>
<dbReference type="Proteomes" id="UP000320176">
    <property type="component" value="Unassembled WGS sequence"/>
</dbReference>
<dbReference type="AlphaFoldDB" id="A0A5C6AT89"/>
<dbReference type="RefSeq" id="WP_146520646.1">
    <property type="nucleotide sequence ID" value="NZ_CP151726.1"/>
</dbReference>
<name>A0A5C6AT89_9BACT</name>
<reference evidence="2 3" key="1">
    <citation type="submission" date="2019-02" db="EMBL/GenBank/DDBJ databases">
        <title>Deep-cultivation of Planctomycetes and their phenomic and genomic characterization uncovers novel biology.</title>
        <authorList>
            <person name="Wiegand S."/>
            <person name="Jogler M."/>
            <person name="Boedeker C."/>
            <person name="Pinto D."/>
            <person name="Vollmers J."/>
            <person name="Rivas-Marin E."/>
            <person name="Kohn T."/>
            <person name="Peeters S.H."/>
            <person name="Heuer A."/>
            <person name="Rast P."/>
            <person name="Oberbeckmann S."/>
            <person name="Bunk B."/>
            <person name="Jeske O."/>
            <person name="Meyerdierks A."/>
            <person name="Storesund J.E."/>
            <person name="Kallscheuer N."/>
            <person name="Luecker S."/>
            <person name="Lage O.M."/>
            <person name="Pohl T."/>
            <person name="Merkel B.J."/>
            <person name="Hornburger P."/>
            <person name="Mueller R.-W."/>
            <person name="Bruemmer F."/>
            <person name="Labrenz M."/>
            <person name="Spormann A.M."/>
            <person name="Op Den Camp H."/>
            <person name="Overmann J."/>
            <person name="Amann R."/>
            <person name="Jetten M.S.M."/>
            <person name="Mascher T."/>
            <person name="Medema M.H."/>
            <person name="Devos D.P."/>
            <person name="Kaster A.-K."/>
            <person name="Ovreas L."/>
            <person name="Rohde M."/>
            <person name="Galperin M.Y."/>
            <person name="Jogler C."/>
        </authorList>
    </citation>
    <scope>NUCLEOTIDE SEQUENCE [LARGE SCALE GENOMIC DNA]</scope>
    <source>
        <strain evidence="2 3">Pla52n</strain>
    </source>
</reference>
<keyword evidence="3" id="KW-1185">Reference proteome</keyword>
<protein>
    <submittedName>
        <fullName evidence="2">Uncharacterized protein</fullName>
    </submittedName>
</protein>
<evidence type="ECO:0000313" key="3">
    <source>
        <dbReference type="Proteomes" id="UP000320176"/>
    </source>
</evidence>
<feature type="signal peptide" evidence="1">
    <location>
        <begin position="1"/>
        <end position="23"/>
    </location>
</feature>